<dbReference type="InterPro" id="IPR019887">
    <property type="entry name" value="Tscrpt_reg_AsnC/Lrp_C"/>
</dbReference>
<keyword evidence="7" id="KW-1185">Reference proteome</keyword>
<evidence type="ECO:0000256" key="2">
    <source>
        <dbReference type="ARBA" id="ARBA00023125"/>
    </source>
</evidence>
<evidence type="ECO:0000256" key="1">
    <source>
        <dbReference type="ARBA" id="ARBA00023015"/>
    </source>
</evidence>
<protein>
    <submittedName>
        <fullName evidence="6">Lrp/AsnC family transcriptional regulator</fullName>
    </submittedName>
</protein>
<dbReference type="PANTHER" id="PTHR30154:SF34">
    <property type="entry name" value="TRANSCRIPTIONAL REGULATOR AZLB"/>
    <property type="match status" value="1"/>
</dbReference>
<dbReference type="KEGG" id="lins:G7067_01290"/>
<dbReference type="InterPro" id="IPR019888">
    <property type="entry name" value="Tscrpt_reg_AsnC-like"/>
</dbReference>
<dbReference type="GO" id="GO:0043200">
    <property type="term" value="P:response to amino acid"/>
    <property type="evidence" value="ECO:0007669"/>
    <property type="project" value="TreeGrafter"/>
</dbReference>
<dbReference type="GO" id="GO:0005829">
    <property type="term" value="C:cytosol"/>
    <property type="evidence" value="ECO:0007669"/>
    <property type="project" value="TreeGrafter"/>
</dbReference>
<organism evidence="6 7">
    <name type="scientific">Leucobacter insecticola</name>
    <dbReference type="NCBI Taxonomy" id="2714934"/>
    <lineage>
        <taxon>Bacteria</taxon>
        <taxon>Bacillati</taxon>
        <taxon>Actinomycetota</taxon>
        <taxon>Actinomycetes</taxon>
        <taxon>Micrococcales</taxon>
        <taxon>Microbacteriaceae</taxon>
        <taxon>Leucobacter</taxon>
    </lineage>
</organism>
<dbReference type="InterPro" id="IPR000485">
    <property type="entry name" value="AsnC-type_HTH_dom"/>
</dbReference>
<dbReference type="Proteomes" id="UP000501387">
    <property type="component" value="Chromosome"/>
</dbReference>
<keyword evidence="1" id="KW-0805">Transcription regulation</keyword>
<feature type="domain" description="HTH asnC-type" evidence="5">
    <location>
        <begin position="11"/>
        <end position="41"/>
    </location>
</feature>
<dbReference type="PANTHER" id="PTHR30154">
    <property type="entry name" value="LEUCINE-RESPONSIVE REGULATORY PROTEIN"/>
    <property type="match status" value="1"/>
</dbReference>
<dbReference type="InterPro" id="IPR011008">
    <property type="entry name" value="Dimeric_a/b-barrel"/>
</dbReference>
<dbReference type="EMBL" id="CP049934">
    <property type="protein sequence ID" value="QIM15352.1"/>
    <property type="molecule type" value="Genomic_DNA"/>
</dbReference>
<dbReference type="SUPFAM" id="SSF46785">
    <property type="entry name" value="Winged helix' DNA-binding domain"/>
    <property type="match status" value="2"/>
</dbReference>
<dbReference type="InterPro" id="IPR036390">
    <property type="entry name" value="WH_DNA-bd_sf"/>
</dbReference>
<evidence type="ECO:0000259" key="5">
    <source>
        <dbReference type="Pfam" id="PF13404"/>
    </source>
</evidence>
<evidence type="ECO:0000313" key="6">
    <source>
        <dbReference type="EMBL" id="QIM15352.1"/>
    </source>
</evidence>
<feature type="domain" description="Transcription regulator AsnC/Lrp ligand binding" evidence="4">
    <location>
        <begin position="238"/>
        <end position="289"/>
    </location>
</feature>
<evidence type="ECO:0000256" key="3">
    <source>
        <dbReference type="ARBA" id="ARBA00023163"/>
    </source>
</evidence>
<name>A0A6G8FH42_9MICO</name>
<dbReference type="Gene3D" id="1.10.10.10">
    <property type="entry name" value="Winged helix-like DNA-binding domain superfamily/Winged helix DNA-binding domain"/>
    <property type="match status" value="2"/>
</dbReference>
<accession>A0A6G8FH42</accession>
<reference evidence="6 7" key="1">
    <citation type="submission" date="2020-03" db="EMBL/GenBank/DDBJ databases">
        <title>Leucobacter sp. nov., isolated from beetles.</title>
        <authorList>
            <person name="Hyun D.-W."/>
            <person name="Bae J.-W."/>
        </authorList>
    </citation>
    <scope>NUCLEOTIDE SEQUENCE [LARGE SCALE GENOMIC DNA]</scope>
    <source>
        <strain evidence="6 7">HDW9B</strain>
    </source>
</reference>
<dbReference type="SMART" id="SM00344">
    <property type="entry name" value="HTH_ASNC"/>
    <property type="match status" value="1"/>
</dbReference>
<sequence>MSATELNTLQRRIIGALQVDGRASWRRIAEVLGEPERTVTRHGSGLLKSGHVIVTAVPTPAQQLLVACESGLGTSRLVGEALARRGDAAFVYATSGTSSVLAEVSHSNDLDDLLTVQLPATPGLNRFTAYSVLKPFKRLRDWRCGALTPAEELALTNPAEAHRNDAVHSEYPSPADGPLIEALRKDGRIGTEELARRTRMSTTSVIRRIRWLLKSGQLSICTLVEPALLGFAEEAVLWVKAPPEHLEELGHHLQRRPEVRHASAITGEYQLFVNIAATSQAHLYALLSHSMWSQKTLHIHTDTVVTARKRGGRLMPR</sequence>
<dbReference type="Pfam" id="PF13404">
    <property type="entry name" value="HTH_AsnC-type"/>
    <property type="match status" value="2"/>
</dbReference>
<gene>
    <name evidence="6" type="ORF">G7067_01290</name>
</gene>
<keyword evidence="2" id="KW-0238">DNA-binding</keyword>
<dbReference type="Gene3D" id="3.30.70.920">
    <property type="match status" value="1"/>
</dbReference>
<proteinExistence type="predicted"/>
<evidence type="ECO:0000313" key="7">
    <source>
        <dbReference type="Proteomes" id="UP000501387"/>
    </source>
</evidence>
<dbReference type="InterPro" id="IPR036388">
    <property type="entry name" value="WH-like_DNA-bd_sf"/>
</dbReference>
<keyword evidence="3" id="KW-0804">Transcription</keyword>
<dbReference type="GO" id="GO:0043565">
    <property type="term" value="F:sequence-specific DNA binding"/>
    <property type="evidence" value="ECO:0007669"/>
    <property type="project" value="InterPro"/>
</dbReference>
<dbReference type="AlphaFoldDB" id="A0A6G8FH42"/>
<feature type="domain" description="HTH asnC-type" evidence="5">
    <location>
        <begin position="179"/>
        <end position="210"/>
    </location>
</feature>
<dbReference type="SUPFAM" id="SSF54909">
    <property type="entry name" value="Dimeric alpha+beta barrel"/>
    <property type="match status" value="1"/>
</dbReference>
<evidence type="ECO:0000259" key="4">
    <source>
        <dbReference type="Pfam" id="PF01037"/>
    </source>
</evidence>
<dbReference type="Pfam" id="PF01037">
    <property type="entry name" value="AsnC_trans_reg"/>
    <property type="match status" value="1"/>
</dbReference>